<evidence type="ECO:0000256" key="3">
    <source>
        <dbReference type="ARBA" id="ARBA00022695"/>
    </source>
</evidence>
<dbReference type="GO" id="GO:0003964">
    <property type="term" value="F:RNA-directed DNA polymerase activity"/>
    <property type="evidence" value="ECO:0007669"/>
    <property type="project" value="UniProtKB-KW"/>
</dbReference>
<keyword evidence="11" id="KW-1185">Reference proteome</keyword>
<dbReference type="Proteomes" id="UP000887159">
    <property type="component" value="Unassembled WGS sequence"/>
</dbReference>
<dbReference type="GO" id="GO:0008233">
    <property type="term" value="F:peptidase activity"/>
    <property type="evidence" value="ECO:0007669"/>
    <property type="project" value="UniProtKB-KW"/>
</dbReference>
<proteinExistence type="predicted"/>
<dbReference type="AlphaFoldDB" id="A0A8X6T449"/>
<feature type="coiled-coil region" evidence="8">
    <location>
        <begin position="139"/>
        <end position="166"/>
    </location>
</feature>
<evidence type="ECO:0000256" key="6">
    <source>
        <dbReference type="ARBA" id="ARBA00022801"/>
    </source>
</evidence>
<protein>
    <submittedName>
        <fullName evidence="10">Retrovirus-related Pol polyprotein from transposon 297</fullName>
    </submittedName>
</protein>
<keyword evidence="2" id="KW-0808">Transferase</keyword>
<evidence type="ECO:0000256" key="2">
    <source>
        <dbReference type="ARBA" id="ARBA00022679"/>
    </source>
</evidence>
<comment type="caution">
    <text evidence="10">The sequence shown here is derived from an EMBL/GenBank/DDBJ whole genome shotgun (WGS) entry which is preliminary data.</text>
</comment>
<feature type="domain" description="Reverse transcriptase" evidence="9">
    <location>
        <begin position="297"/>
        <end position="490"/>
    </location>
</feature>
<dbReference type="SUPFAM" id="SSF56672">
    <property type="entry name" value="DNA/RNA polymerases"/>
    <property type="match status" value="1"/>
</dbReference>
<name>A0A8X6T449_TRICX</name>
<dbReference type="GO" id="GO:0004519">
    <property type="term" value="F:endonuclease activity"/>
    <property type="evidence" value="ECO:0007669"/>
    <property type="project" value="UniProtKB-KW"/>
</dbReference>
<dbReference type="FunFam" id="3.10.10.10:FF:000007">
    <property type="entry name" value="Retrovirus-related Pol polyprotein from transposon 17.6-like Protein"/>
    <property type="match status" value="1"/>
</dbReference>
<evidence type="ECO:0000313" key="10">
    <source>
        <dbReference type="EMBL" id="GFY21012.1"/>
    </source>
</evidence>
<evidence type="ECO:0000313" key="11">
    <source>
        <dbReference type="Proteomes" id="UP000887159"/>
    </source>
</evidence>
<evidence type="ECO:0000256" key="8">
    <source>
        <dbReference type="SAM" id="Coils"/>
    </source>
</evidence>
<dbReference type="PROSITE" id="PS50878">
    <property type="entry name" value="RT_POL"/>
    <property type="match status" value="1"/>
</dbReference>
<dbReference type="Gene3D" id="3.10.10.10">
    <property type="entry name" value="HIV Type 1 Reverse Transcriptase, subunit A, domain 1"/>
    <property type="match status" value="1"/>
</dbReference>
<keyword evidence="4" id="KW-0540">Nuclease</keyword>
<dbReference type="InterPro" id="IPR055469">
    <property type="entry name" value="DUF7041"/>
</dbReference>
<gene>
    <name evidence="10" type="primary">pol</name>
    <name evidence="10" type="ORF">TNCV_3990561</name>
</gene>
<dbReference type="GO" id="GO:0006508">
    <property type="term" value="P:proteolysis"/>
    <property type="evidence" value="ECO:0007669"/>
    <property type="project" value="UniProtKB-KW"/>
</dbReference>
<dbReference type="InterPro" id="IPR000477">
    <property type="entry name" value="RT_dom"/>
</dbReference>
<evidence type="ECO:0000256" key="4">
    <source>
        <dbReference type="ARBA" id="ARBA00022722"/>
    </source>
</evidence>
<keyword evidence="7" id="KW-0695">RNA-directed DNA polymerase</keyword>
<reference evidence="10" key="1">
    <citation type="submission" date="2020-08" db="EMBL/GenBank/DDBJ databases">
        <title>Multicomponent nature underlies the extraordinary mechanical properties of spider dragline silk.</title>
        <authorList>
            <person name="Kono N."/>
            <person name="Nakamura H."/>
            <person name="Mori M."/>
            <person name="Yoshida Y."/>
            <person name="Ohtoshi R."/>
            <person name="Malay A.D."/>
            <person name="Moran D.A.P."/>
            <person name="Tomita M."/>
            <person name="Numata K."/>
            <person name="Arakawa K."/>
        </authorList>
    </citation>
    <scope>NUCLEOTIDE SEQUENCE</scope>
</reference>
<keyword evidence="3" id="KW-0548">Nucleotidyltransferase</keyword>
<dbReference type="Pfam" id="PF00078">
    <property type="entry name" value="RVT_1"/>
    <property type="match status" value="1"/>
</dbReference>
<accession>A0A8X6T449</accession>
<dbReference type="PANTHER" id="PTHR33327:SF3">
    <property type="entry name" value="RNA-DIRECTED DNA POLYMERASE"/>
    <property type="match status" value="1"/>
</dbReference>
<dbReference type="Pfam" id="PF23055">
    <property type="entry name" value="DUF7041"/>
    <property type="match status" value="1"/>
</dbReference>
<evidence type="ECO:0000259" key="9">
    <source>
        <dbReference type="PROSITE" id="PS50878"/>
    </source>
</evidence>
<keyword evidence="5" id="KW-0255">Endonuclease</keyword>
<evidence type="ECO:0000256" key="5">
    <source>
        <dbReference type="ARBA" id="ARBA00022759"/>
    </source>
</evidence>
<sequence>MPNECDSNQISHVAVKPPPFWKHNPAIWFVRLEAQFDLAKILNDTTKFNYVLSAVESDILNSVSDLVLKPPENGKYEALKKRLIEVHSESEDSKIQTLLQSLELGDQRPSQLLTRMHQLATVADKINDLTFSQGINSFAATSEKKHAQLEQQIAQLTQQVSELSSFVKRSRSPECKSNHFRNRTADVSVIPKFFALHAKVQQDLTLYAANGTKIPTYGTKRILLDLGLRRQFTWSFVIADVRQPIIGVDFLKYFNSLVDAKHHRVIDANIKLSSNGQLPKIKSVASNLAILVGNIKFYKVLKQYPELINPSQSINVDTSNQVYHHIVTKGPPVFSKPRRLAPTILKAVKKEFEYLMAQVPHIQDCTQNLYGKTIFTTLDLARAYHQIAINPPDIPKTAVTTPFGLLEYTAMPFGLRNSGQTFQRHMHQVLAHLEFCIPYFDDLLIASSSEDEHLDHLHQIFSHLRDYGLKLNHDKCVLGKTSVKFLGCLITAEGVKPLLPIKSKPLQIFLSQILFHN</sequence>
<dbReference type="PANTHER" id="PTHR33327">
    <property type="entry name" value="ENDONUCLEASE"/>
    <property type="match status" value="1"/>
</dbReference>
<keyword evidence="8" id="KW-0175">Coiled coil</keyword>
<evidence type="ECO:0000256" key="1">
    <source>
        <dbReference type="ARBA" id="ARBA00022670"/>
    </source>
</evidence>
<dbReference type="Gene3D" id="3.30.70.270">
    <property type="match status" value="1"/>
</dbReference>
<evidence type="ECO:0000256" key="7">
    <source>
        <dbReference type="ARBA" id="ARBA00022918"/>
    </source>
</evidence>
<organism evidence="10 11">
    <name type="scientific">Trichonephila clavipes</name>
    <name type="common">Golden silk orbweaver</name>
    <name type="synonym">Nephila clavipes</name>
    <dbReference type="NCBI Taxonomy" id="2585209"/>
    <lineage>
        <taxon>Eukaryota</taxon>
        <taxon>Metazoa</taxon>
        <taxon>Ecdysozoa</taxon>
        <taxon>Arthropoda</taxon>
        <taxon>Chelicerata</taxon>
        <taxon>Arachnida</taxon>
        <taxon>Araneae</taxon>
        <taxon>Araneomorphae</taxon>
        <taxon>Entelegynae</taxon>
        <taxon>Araneoidea</taxon>
        <taxon>Nephilidae</taxon>
        <taxon>Trichonephila</taxon>
    </lineage>
</organism>
<dbReference type="EMBL" id="BMAU01021357">
    <property type="protein sequence ID" value="GFY21012.1"/>
    <property type="molecule type" value="Genomic_DNA"/>
</dbReference>
<dbReference type="CDD" id="cd01647">
    <property type="entry name" value="RT_LTR"/>
    <property type="match status" value="1"/>
</dbReference>
<dbReference type="InterPro" id="IPR043128">
    <property type="entry name" value="Rev_trsase/Diguanyl_cyclase"/>
</dbReference>
<dbReference type="InterPro" id="IPR043502">
    <property type="entry name" value="DNA/RNA_pol_sf"/>
</dbReference>
<keyword evidence="1" id="KW-0645">Protease</keyword>
<keyword evidence="6" id="KW-0378">Hydrolase</keyword>